<reference evidence="5" key="1">
    <citation type="submission" date="2017-05" db="EMBL/GenBank/DDBJ databases">
        <authorList>
            <person name="Barney B.M."/>
        </authorList>
    </citation>
    <scope>NUCLEOTIDE SEQUENCE [LARGE SCALE GENOMIC DNA]</scope>
    <source>
        <strain evidence="5">PSBB022</strain>
    </source>
</reference>
<dbReference type="Gene3D" id="3.40.50.2300">
    <property type="match status" value="1"/>
</dbReference>
<dbReference type="PROSITE" id="PS50110">
    <property type="entry name" value="RESPONSE_REGULATORY"/>
    <property type="match status" value="1"/>
</dbReference>
<dbReference type="AlphaFoldDB" id="A0A266QD65"/>
<dbReference type="InterPro" id="IPR011006">
    <property type="entry name" value="CheY-like_superfamily"/>
</dbReference>
<organism evidence="4 5">
    <name type="scientific">Cellvibrio mixtus</name>
    <dbReference type="NCBI Taxonomy" id="39650"/>
    <lineage>
        <taxon>Bacteria</taxon>
        <taxon>Pseudomonadati</taxon>
        <taxon>Pseudomonadota</taxon>
        <taxon>Gammaproteobacteria</taxon>
        <taxon>Cellvibrionales</taxon>
        <taxon>Cellvibrionaceae</taxon>
        <taxon>Cellvibrio</taxon>
    </lineage>
</organism>
<dbReference type="Pfam" id="PF00072">
    <property type="entry name" value="Response_reg"/>
    <property type="match status" value="1"/>
</dbReference>
<feature type="domain" description="Response regulatory" evidence="3">
    <location>
        <begin position="8"/>
        <end position="124"/>
    </location>
</feature>
<evidence type="ECO:0000313" key="4">
    <source>
        <dbReference type="EMBL" id="OZY87823.1"/>
    </source>
</evidence>
<keyword evidence="1 2" id="KW-0597">Phosphoprotein</keyword>
<dbReference type="SMART" id="SM00448">
    <property type="entry name" value="REC"/>
    <property type="match status" value="1"/>
</dbReference>
<protein>
    <submittedName>
        <fullName evidence="4">Response regulator</fullName>
    </submittedName>
</protein>
<evidence type="ECO:0000256" key="2">
    <source>
        <dbReference type="PROSITE-ProRule" id="PRU00169"/>
    </source>
</evidence>
<dbReference type="GO" id="GO:0000160">
    <property type="term" value="P:phosphorelay signal transduction system"/>
    <property type="evidence" value="ECO:0007669"/>
    <property type="project" value="InterPro"/>
</dbReference>
<feature type="modified residue" description="4-aspartylphosphate" evidence="2">
    <location>
        <position position="57"/>
    </location>
</feature>
<proteinExistence type="predicted"/>
<evidence type="ECO:0000259" key="3">
    <source>
        <dbReference type="PROSITE" id="PS50110"/>
    </source>
</evidence>
<dbReference type="EMBL" id="NHNI01000001">
    <property type="protein sequence ID" value="OZY87823.1"/>
    <property type="molecule type" value="Genomic_DNA"/>
</dbReference>
<dbReference type="InterPro" id="IPR001789">
    <property type="entry name" value="Sig_transdc_resp-reg_receiver"/>
</dbReference>
<dbReference type="PANTHER" id="PTHR44591:SF24">
    <property type="entry name" value="PROTEIN-GLUTAMATE METHYLESTERASE_PROTEIN-GLUTAMINE GLUTAMINASE 1"/>
    <property type="match status" value="1"/>
</dbReference>
<name>A0A266QD65_9GAMM</name>
<evidence type="ECO:0000313" key="5">
    <source>
        <dbReference type="Proteomes" id="UP000216101"/>
    </source>
</evidence>
<dbReference type="Proteomes" id="UP000216101">
    <property type="component" value="Unassembled WGS sequence"/>
</dbReference>
<accession>A0A266QD65</accession>
<comment type="caution">
    <text evidence="4">The sequence shown here is derived from an EMBL/GenBank/DDBJ whole genome shotgun (WGS) entry which is preliminary data.</text>
</comment>
<dbReference type="InterPro" id="IPR050595">
    <property type="entry name" value="Bact_response_regulator"/>
</dbReference>
<evidence type="ECO:0000256" key="1">
    <source>
        <dbReference type="ARBA" id="ARBA00022553"/>
    </source>
</evidence>
<sequence>MFVMASKRALIVDDSTTAQYRLKKMLRAYPLDIDIVDSGEAALRYLAHHSPDVIFMDHLMPGMDGFRALQIIKSHPETAMIPVIMYTSKSGDVYTGQARALGALDVVSKDSINATDLSRVMETIHIYPLPKSANHNSTSEVESPELIAAANKVSLVSGSELERRAPNQAAMEQARNIELRLSHMEHSLEDNRRFITSRVSRELQGLRQALREELGTILQQHPPAIAQDTTEVVAPANNTRWGLGVVLVAGIMVSLYFLLQINNRLEQNAQQQNVLTEQLHTLIQQAPAAQTSPPATTISAQTAAVSNAPNVPASASNATDSINYLDDLVWTFNQQGALAFRQYTIDTSTLLRLHELLHRLASRGFKGIAAITIYVGDFCIGKDKSGMDQLAADETSLSNCLLSSEIYGMDRLMADYSRETEMILRNLTGSINSTLKVDIHALEGTEPYPERLPTFFAGEWNAIAQKNNRIELVLVPEE</sequence>
<dbReference type="PANTHER" id="PTHR44591">
    <property type="entry name" value="STRESS RESPONSE REGULATOR PROTEIN 1"/>
    <property type="match status" value="1"/>
</dbReference>
<dbReference type="SUPFAM" id="SSF52172">
    <property type="entry name" value="CheY-like"/>
    <property type="match status" value="1"/>
</dbReference>
<gene>
    <name evidence="4" type="ORF">CBP51_12945</name>
</gene>
<keyword evidence="5" id="KW-1185">Reference proteome</keyword>
<dbReference type="CDD" id="cd00156">
    <property type="entry name" value="REC"/>
    <property type="match status" value="1"/>
</dbReference>